<gene>
    <name evidence="5" type="ORF">DNTS_008249</name>
</gene>
<feature type="non-terminal residue" evidence="5">
    <location>
        <position position="1"/>
    </location>
</feature>
<evidence type="ECO:0000256" key="1">
    <source>
        <dbReference type="ARBA" id="ARBA00022723"/>
    </source>
</evidence>
<dbReference type="GO" id="GO:0005743">
    <property type="term" value="C:mitochondrial inner membrane"/>
    <property type="evidence" value="ECO:0007669"/>
    <property type="project" value="InterPro"/>
</dbReference>
<dbReference type="STRING" id="623744.A0A553RMR3"/>
<organism evidence="5 6">
    <name type="scientific">Danionella cerebrum</name>
    <dbReference type="NCBI Taxonomy" id="2873325"/>
    <lineage>
        <taxon>Eukaryota</taxon>
        <taxon>Metazoa</taxon>
        <taxon>Chordata</taxon>
        <taxon>Craniata</taxon>
        <taxon>Vertebrata</taxon>
        <taxon>Euteleostomi</taxon>
        <taxon>Actinopterygii</taxon>
        <taxon>Neopterygii</taxon>
        <taxon>Teleostei</taxon>
        <taxon>Ostariophysi</taxon>
        <taxon>Cypriniformes</taxon>
        <taxon>Danionidae</taxon>
        <taxon>Danioninae</taxon>
        <taxon>Danionella</taxon>
    </lineage>
</organism>
<comment type="caution">
    <text evidence="5">The sequence shown here is derived from an EMBL/GenBank/DDBJ whole genome shotgun (WGS) entry which is preliminary data.</text>
</comment>
<keyword evidence="6" id="KW-1185">Reference proteome</keyword>
<dbReference type="EMBL" id="SRMA01007256">
    <property type="protein sequence ID" value="TRZ03481.1"/>
    <property type="molecule type" value="Genomic_DNA"/>
</dbReference>
<dbReference type="GO" id="GO:0005509">
    <property type="term" value="F:calcium ion binding"/>
    <property type="evidence" value="ECO:0007669"/>
    <property type="project" value="InterPro"/>
</dbReference>
<evidence type="ECO:0000259" key="4">
    <source>
        <dbReference type="PROSITE" id="PS50222"/>
    </source>
</evidence>
<dbReference type="GO" id="GO:0030003">
    <property type="term" value="P:intracellular monoatomic cation homeostasis"/>
    <property type="evidence" value="ECO:0007669"/>
    <property type="project" value="TreeGrafter"/>
</dbReference>
<dbReference type="PROSITE" id="PS00018">
    <property type="entry name" value="EF_HAND_1"/>
    <property type="match status" value="1"/>
</dbReference>
<dbReference type="PANTHER" id="PTHR14009">
    <property type="entry name" value="LEUCINE ZIPPER-EF-HAND CONTAINING TRANSMEMBRANE PROTEIN"/>
    <property type="match status" value="1"/>
</dbReference>
<dbReference type="OrthoDB" id="624114at2759"/>
<dbReference type="PROSITE" id="PS50222">
    <property type="entry name" value="EF_HAND_2"/>
    <property type="match status" value="1"/>
</dbReference>
<name>A0A553RMR3_9TELE</name>
<sequence length="122" mass="13746">DLEEIKRELSKTGQETAVKESKASQRLSKRVNRMIGRMDKIINELEKDKVMLDGQMGTGITPPAGLFFEKHSDLARENLISINELIGVMKQIQNIPEQKLLSIAEALDENKDGKIDIDDVIK</sequence>
<dbReference type="AlphaFoldDB" id="A0A553RMR3"/>
<feature type="domain" description="EF-hand" evidence="4">
    <location>
        <begin position="95"/>
        <end position="122"/>
    </location>
</feature>
<evidence type="ECO:0000256" key="2">
    <source>
        <dbReference type="ARBA" id="ARBA00022837"/>
    </source>
</evidence>
<dbReference type="PANTHER" id="PTHR14009:SF8">
    <property type="entry name" value="MITOCHONDRIAL PROTON_CALCIUM EXCHANGER PROTEIN"/>
    <property type="match status" value="1"/>
</dbReference>
<reference evidence="5 6" key="1">
    <citation type="journal article" date="2019" name="Sci. Data">
        <title>Hybrid genome assembly and annotation of Danionella translucida.</title>
        <authorList>
            <person name="Kadobianskyi M."/>
            <person name="Schulze L."/>
            <person name="Schuelke M."/>
            <person name="Judkewitz B."/>
        </authorList>
    </citation>
    <scope>NUCLEOTIDE SEQUENCE [LARGE SCALE GENOMIC DNA]</scope>
    <source>
        <strain evidence="5 6">Bolton</strain>
    </source>
</reference>
<dbReference type="Proteomes" id="UP000316079">
    <property type="component" value="Unassembled WGS sequence"/>
</dbReference>
<dbReference type="InterPro" id="IPR002048">
    <property type="entry name" value="EF_hand_dom"/>
</dbReference>
<accession>A0A553RMR3</accession>
<dbReference type="InterPro" id="IPR011992">
    <property type="entry name" value="EF-hand-dom_pair"/>
</dbReference>
<dbReference type="Gene3D" id="1.10.238.10">
    <property type="entry name" value="EF-hand"/>
    <property type="match status" value="1"/>
</dbReference>
<evidence type="ECO:0000256" key="3">
    <source>
        <dbReference type="SAM" id="MobiDB-lite"/>
    </source>
</evidence>
<evidence type="ECO:0000313" key="6">
    <source>
        <dbReference type="Proteomes" id="UP000316079"/>
    </source>
</evidence>
<evidence type="ECO:0000313" key="5">
    <source>
        <dbReference type="EMBL" id="TRZ03481.1"/>
    </source>
</evidence>
<feature type="non-terminal residue" evidence="5">
    <location>
        <position position="122"/>
    </location>
</feature>
<feature type="region of interest" description="Disordered" evidence="3">
    <location>
        <begin position="1"/>
        <end position="23"/>
    </location>
</feature>
<dbReference type="Pfam" id="PF26561">
    <property type="entry name" value="LETM1_C"/>
    <property type="match status" value="1"/>
</dbReference>
<protein>
    <recommendedName>
        <fullName evidence="4">EF-hand domain-containing protein</fullName>
    </recommendedName>
</protein>
<dbReference type="SUPFAM" id="SSF47473">
    <property type="entry name" value="EF-hand"/>
    <property type="match status" value="1"/>
</dbReference>
<dbReference type="InterPro" id="IPR059005">
    <property type="entry name" value="LETM1_C"/>
</dbReference>
<keyword evidence="1" id="KW-0479">Metal-binding</keyword>
<dbReference type="InterPro" id="IPR044202">
    <property type="entry name" value="LETM1/MDM38-like"/>
</dbReference>
<proteinExistence type="predicted"/>
<keyword evidence="2" id="KW-0106">Calcium</keyword>
<feature type="compositionally biased region" description="Basic and acidic residues" evidence="3">
    <location>
        <begin position="1"/>
        <end position="10"/>
    </location>
</feature>
<dbReference type="InterPro" id="IPR018247">
    <property type="entry name" value="EF_Hand_1_Ca_BS"/>
</dbReference>